<keyword evidence="3" id="KW-0689">Ribosomal protein</keyword>
<evidence type="ECO:0000313" key="9">
    <source>
        <dbReference type="EMBL" id="KAK5058880.1"/>
    </source>
</evidence>
<protein>
    <recommendedName>
        <fullName evidence="7">Large ribosomal subunit protein mL54</fullName>
    </recommendedName>
</protein>
<name>A0AAV9NIE0_9EURO</name>
<sequence length="217" mass="23794">MICSSCRRIFHSQIGTLRNQIPKPTSSSISSPSIRRRYASTVPATSNAAPTEPSPSTIGAASSNTVKSQPLSTPGTPSKTLPTAAEARKPRKLKSSVVAGQELKGLGYTKAQPVIKAMEDHEYPDWLWTLLDDTAKAGEAAVDLNAMTKKQRARYDTQQERLRKNIPVKIPVHEQSKDLTGPGDDAITSLQRRQEVTKSARVANRKNIRETNFLKSM</sequence>
<comment type="caution">
    <text evidence="9">The sequence shown here is derived from an EMBL/GenBank/DDBJ whole genome shotgun (WGS) entry which is preliminary data.</text>
</comment>
<dbReference type="GeneID" id="89979298"/>
<evidence type="ECO:0000256" key="2">
    <source>
        <dbReference type="ARBA" id="ARBA00022946"/>
    </source>
</evidence>
<keyword evidence="10" id="KW-1185">Reference proteome</keyword>
<comment type="similarity">
    <text evidence="6">Belongs to the mitochondrion-specific ribosomal protein mL54 family.</text>
</comment>
<gene>
    <name evidence="9" type="ORF">LTR84_011144</name>
</gene>
<organism evidence="9 10">
    <name type="scientific">Exophiala bonariae</name>
    <dbReference type="NCBI Taxonomy" id="1690606"/>
    <lineage>
        <taxon>Eukaryota</taxon>
        <taxon>Fungi</taxon>
        <taxon>Dikarya</taxon>
        <taxon>Ascomycota</taxon>
        <taxon>Pezizomycotina</taxon>
        <taxon>Eurotiomycetes</taxon>
        <taxon>Chaetothyriomycetidae</taxon>
        <taxon>Chaetothyriales</taxon>
        <taxon>Herpotrichiellaceae</taxon>
        <taxon>Exophiala</taxon>
    </lineage>
</organism>
<comment type="subcellular location">
    <subcellularLocation>
        <location evidence="1">Mitochondrion</location>
    </subcellularLocation>
</comment>
<evidence type="ECO:0000256" key="3">
    <source>
        <dbReference type="ARBA" id="ARBA00022980"/>
    </source>
</evidence>
<dbReference type="RefSeq" id="XP_064709403.1">
    <property type="nucleotide sequence ID" value="XM_064854677.1"/>
</dbReference>
<accession>A0AAV9NIE0</accession>
<keyword evidence="4" id="KW-0496">Mitochondrion</keyword>
<evidence type="ECO:0000256" key="4">
    <source>
        <dbReference type="ARBA" id="ARBA00023128"/>
    </source>
</evidence>
<evidence type="ECO:0000313" key="10">
    <source>
        <dbReference type="Proteomes" id="UP001358417"/>
    </source>
</evidence>
<feature type="compositionally biased region" description="Low complexity" evidence="8">
    <location>
        <begin position="21"/>
        <end position="33"/>
    </location>
</feature>
<dbReference type="GO" id="GO:0003735">
    <property type="term" value="F:structural constituent of ribosome"/>
    <property type="evidence" value="ECO:0007669"/>
    <property type="project" value="TreeGrafter"/>
</dbReference>
<evidence type="ECO:0000256" key="1">
    <source>
        <dbReference type="ARBA" id="ARBA00004173"/>
    </source>
</evidence>
<dbReference type="PANTHER" id="PTHR28595">
    <property type="entry name" value="39S RIBOSOMAL PROTEIN L54, MITOCHONDRIAL"/>
    <property type="match status" value="1"/>
</dbReference>
<evidence type="ECO:0000256" key="7">
    <source>
        <dbReference type="ARBA" id="ARBA00035179"/>
    </source>
</evidence>
<proteinExistence type="inferred from homology"/>
<dbReference type="InterPro" id="IPR013870">
    <property type="entry name" value="Ribosomal_mL54"/>
</dbReference>
<feature type="region of interest" description="Disordered" evidence="8">
    <location>
        <begin position="20"/>
        <end position="95"/>
    </location>
</feature>
<evidence type="ECO:0000256" key="6">
    <source>
        <dbReference type="ARBA" id="ARBA00033752"/>
    </source>
</evidence>
<keyword evidence="5" id="KW-0687">Ribonucleoprotein</keyword>
<dbReference type="Pfam" id="PF08561">
    <property type="entry name" value="Ribosomal_L37"/>
    <property type="match status" value="1"/>
</dbReference>
<dbReference type="PANTHER" id="PTHR28595:SF1">
    <property type="entry name" value="LARGE RIBOSOMAL SUBUNIT PROTEIN ML54"/>
    <property type="match status" value="1"/>
</dbReference>
<keyword evidence="2" id="KW-0809">Transit peptide</keyword>
<dbReference type="GO" id="GO:0005762">
    <property type="term" value="C:mitochondrial large ribosomal subunit"/>
    <property type="evidence" value="ECO:0007669"/>
    <property type="project" value="TreeGrafter"/>
</dbReference>
<feature type="compositionally biased region" description="Polar residues" evidence="8">
    <location>
        <begin position="42"/>
        <end position="81"/>
    </location>
</feature>
<reference evidence="9 10" key="1">
    <citation type="submission" date="2023-08" db="EMBL/GenBank/DDBJ databases">
        <title>Black Yeasts Isolated from many extreme environments.</title>
        <authorList>
            <person name="Coleine C."/>
            <person name="Stajich J.E."/>
            <person name="Selbmann L."/>
        </authorList>
    </citation>
    <scope>NUCLEOTIDE SEQUENCE [LARGE SCALE GENOMIC DNA]</scope>
    <source>
        <strain evidence="9 10">CCFEE 5792</strain>
    </source>
</reference>
<dbReference type="AlphaFoldDB" id="A0AAV9NIE0"/>
<dbReference type="Proteomes" id="UP001358417">
    <property type="component" value="Unassembled WGS sequence"/>
</dbReference>
<evidence type="ECO:0000256" key="8">
    <source>
        <dbReference type="SAM" id="MobiDB-lite"/>
    </source>
</evidence>
<dbReference type="EMBL" id="JAVRRD010000005">
    <property type="protein sequence ID" value="KAK5058880.1"/>
    <property type="molecule type" value="Genomic_DNA"/>
</dbReference>
<evidence type="ECO:0000256" key="5">
    <source>
        <dbReference type="ARBA" id="ARBA00023274"/>
    </source>
</evidence>